<dbReference type="InterPro" id="IPR025554">
    <property type="entry name" value="DUF4140"/>
</dbReference>
<evidence type="ECO:0000313" key="5">
    <source>
        <dbReference type="Proteomes" id="UP000199513"/>
    </source>
</evidence>
<dbReference type="Gene3D" id="2.60.40.1120">
    <property type="entry name" value="Carboxypeptidase-like, regulatory domain"/>
    <property type="match status" value="1"/>
</dbReference>
<evidence type="ECO:0000259" key="2">
    <source>
        <dbReference type="Pfam" id="PF13598"/>
    </source>
</evidence>
<dbReference type="NCBIfam" id="TIGR02231">
    <property type="entry name" value="mucoidy inhibitor MuiA family protein"/>
    <property type="match status" value="2"/>
</dbReference>
<dbReference type="STRING" id="1003.SAMN04488541_10352"/>
<evidence type="ECO:0008006" key="6">
    <source>
        <dbReference type="Google" id="ProtNLM"/>
    </source>
</evidence>
<accession>A0A1I2IQ57</accession>
<dbReference type="InterPro" id="IPR008969">
    <property type="entry name" value="CarboxyPept-like_regulatory"/>
</dbReference>
<dbReference type="PANTHER" id="PTHR31005">
    <property type="entry name" value="DUF4139 DOMAIN-CONTAINING PROTEIN"/>
    <property type="match status" value="1"/>
</dbReference>
<evidence type="ECO:0000313" key="4">
    <source>
        <dbReference type="EMBL" id="SFF44435.1"/>
    </source>
</evidence>
<keyword evidence="5" id="KW-1185">Reference proteome</keyword>
<dbReference type="InterPro" id="IPR037291">
    <property type="entry name" value="DUF4139"/>
</dbReference>
<evidence type="ECO:0000256" key="1">
    <source>
        <dbReference type="SAM" id="SignalP"/>
    </source>
</evidence>
<dbReference type="SUPFAM" id="SSF49464">
    <property type="entry name" value="Carboxypeptidase regulatory domain-like"/>
    <property type="match status" value="1"/>
</dbReference>
<feature type="domain" description="DUF4140" evidence="3">
    <location>
        <begin position="35"/>
        <end position="133"/>
    </location>
</feature>
<dbReference type="EMBL" id="FONY01000035">
    <property type="protein sequence ID" value="SFF44435.1"/>
    <property type="molecule type" value="Genomic_DNA"/>
</dbReference>
<reference evidence="4 5" key="1">
    <citation type="submission" date="2016-10" db="EMBL/GenBank/DDBJ databases">
        <authorList>
            <person name="de Groot N.N."/>
        </authorList>
    </citation>
    <scope>NUCLEOTIDE SEQUENCE [LARGE SCALE GENOMIC DNA]</scope>
    <source>
        <strain>GEY</strain>
        <strain evidence="5">DSM 9560</strain>
    </source>
</reference>
<dbReference type="Proteomes" id="UP000199513">
    <property type="component" value="Unassembled WGS sequence"/>
</dbReference>
<sequence length="626" mass="70566">MKQKYTWLIFLVVISIHSLLAQSKQQKVSSTIEKVTIFTNGGQVTRKAKVSITQGKTELVFAGISPNIEKQSIQVKGEGNFTILSVIHQTNYLNEQKRREETKILESQREVLKNKLKIEKNMLAVFKNEEAMLIKNQSIGGTNTGVKTSDLKEAVDFQRNRLSEVLLKQIEIEEGIQKLDSSIHKTEQQLKALNQPKDFATSEVLVTISAKESANAMFELTYFVKDVGWFANYDLRVKDIANPIELVFKANIFQNSGEDWKDVKLTISNGNPTESGIAPSLQAWYLRLGYPQSNFTNALQGRTAGVRITGKGSEVSGKVIDQTDGTVIPGVNIVIKGTTIGTVTDINGNYSLKLPENAQSLVFSFVGFASEEVLINSNIIDVALKPDMKQLQEVVVVGYGVAKKERLKIRGNSSIPLETTEKYQPTTLTFDIEMPYTILNDGKVYTVDIKTLTVPALYEYFAVPKLEKEAYLTAKIVDWQELNLLEGEVSLFFEGAFLGKSILDVRSAGDTLNISLGKDKGIVIERKRLREFSSKQFLSSYKTESRTYEISVRNNKSQSIKIILQDQFPISTTKEISIDEQEYKEAQLDKETKILTWKYELSPKQEKKHLFRYSVKYPKNQIVVLD</sequence>
<name>A0A1I2IQ57_9BACT</name>
<dbReference type="Pfam" id="PF13715">
    <property type="entry name" value="CarbopepD_reg_2"/>
    <property type="match status" value="1"/>
</dbReference>
<organism evidence="4 5">
    <name type="scientific">Thermoflexibacter ruber</name>
    <dbReference type="NCBI Taxonomy" id="1003"/>
    <lineage>
        <taxon>Bacteria</taxon>
        <taxon>Pseudomonadati</taxon>
        <taxon>Bacteroidota</taxon>
        <taxon>Cytophagia</taxon>
        <taxon>Cytophagales</taxon>
        <taxon>Thermoflexibacteraceae</taxon>
        <taxon>Thermoflexibacter</taxon>
    </lineage>
</organism>
<keyword evidence="1" id="KW-0732">Signal</keyword>
<dbReference type="Pfam" id="PF13600">
    <property type="entry name" value="DUF4140"/>
    <property type="match status" value="1"/>
</dbReference>
<dbReference type="PANTHER" id="PTHR31005:SF8">
    <property type="entry name" value="DUF4139 DOMAIN-CONTAINING PROTEIN"/>
    <property type="match status" value="1"/>
</dbReference>
<evidence type="ECO:0000259" key="3">
    <source>
        <dbReference type="Pfam" id="PF13600"/>
    </source>
</evidence>
<protein>
    <recommendedName>
        <fullName evidence="6">Mucoidy inhibitor MuiA family protein</fullName>
    </recommendedName>
</protein>
<dbReference type="RefSeq" id="WP_177217428.1">
    <property type="nucleotide sequence ID" value="NZ_FONY01000035.1"/>
</dbReference>
<feature type="signal peptide" evidence="1">
    <location>
        <begin position="1"/>
        <end position="21"/>
    </location>
</feature>
<feature type="domain" description="DUF4139" evidence="2">
    <location>
        <begin position="219"/>
        <end position="619"/>
    </location>
</feature>
<gene>
    <name evidence="4" type="ORF">SAMN04488541_10352</name>
</gene>
<feature type="chain" id="PRO_5011715975" description="Mucoidy inhibitor MuiA family protein" evidence="1">
    <location>
        <begin position="22"/>
        <end position="626"/>
    </location>
</feature>
<dbReference type="Pfam" id="PF13598">
    <property type="entry name" value="DUF4139"/>
    <property type="match status" value="1"/>
</dbReference>
<proteinExistence type="predicted"/>
<dbReference type="InterPro" id="IPR011935">
    <property type="entry name" value="CHP02231"/>
</dbReference>
<dbReference type="AlphaFoldDB" id="A0A1I2IQ57"/>